<dbReference type="Proteomes" id="UP000597762">
    <property type="component" value="Unassembled WGS sequence"/>
</dbReference>
<name>A0A812ECN4_ACAPH</name>
<organism evidence="3 4">
    <name type="scientific">Acanthosepion pharaonis</name>
    <name type="common">Pharaoh cuttlefish</name>
    <name type="synonym">Sepia pharaonis</name>
    <dbReference type="NCBI Taxonomy" id="158019"/>
    <lineage>
        <taxon>Eukaryota</taxon>
        <taxon>Metazoa</taxon>
        <taxon>Spiralia</taxon>
        <taxon>Lophotrochozoa</taxon>
        <taxon>Mollusca</taxon>
        <taxon>Cephalopoda</taxon>
        <taxon>Coleoidea</taxon>
        <taxon>Decapodiformes</taxon>
        <taxon>Sepiida</taxon>
        <taxon>Sepiina</taxon>
        <taxon>Sepiidae</taxon>
        <taxon>Acanthosepion</taxon>
    </lineage>
</organism>
<evidence type="ECO:0000313" key="4">
    <source>
        <dbReference type="Proteomes" id="UP000597762"/>
    </source>
</evidence>
<comment type="caution">
    <text evidence="3">The sequence shown here is derived from an EMBL/GenBank/DDBJ whole genome shotgun (WGS) entry which is preliminary data.</text>
</comment>
<evidence type="ECO:0000256" key="1">
    <source>
        <dbReference type="SAM" id="MobiDB-lite"/>
    </source>
</evidence>
<feature type="signal peptide" evidence="2">
    <location>
        <begin position="1"/>
        <end position="18"/>
    </location>
</feature>
<evidence type="ECO:0000313" key="3">
    <source>
        <dbReference type="EMBL" id="CAE1320359.1"/>
    </source>
</evidence>
<feature type="chain" id="PRO_5032267186" evidence="2">
    <location>
        <begin position="19"/>
        <end position="214"/>
    </location>
</feature>
<dbReference type="AlphaFoldDB" id="A0A812ECN4"/>
<gene>
    <name evidence="3" type="ORF">SPHA_70617</name>
</gene>
<proteinExistence type="predicted"/>
<sequence length="214" mass="23897">MNKYYSLIFFFLLSCRNSLDDVISFSNELRRGNLFPDTLSNRRNVLLEYVFRNANPTLLLRAIRRFFCAQSDAPLARNPTLLLRAGRLRGRRSRSPGKRLTRKARSPRTAGDSLRAIRPSSCAQSRSSALVAVSSCTQSDAPLARDRSRNTWYATVYAAVGRVALERFNPKARSPITAGDSLRAIRPSSCAQSVLCWWRSSTQPAVGRVAVVSV</sequence>
<dbReference type="PROSITE" id="PS51257">
    <property type="entry name" value="PROKAR_LIPOPROTEIN"/>
    <property type="match status" value="1"/>
</dbReference>
<feature type="region of interest" description="Disordered" evidence="1">
    <location>
        <begin position="88"/>
        <end position="113"/>
    </location>
</feature>
<keyword evidence="4" id="KW-1185">Reference proteome</keyword>
<keyword evidence="2" id="KW-0732">Signal</keyword>
<evidence type="ECO:0000256" key="2">
    <source>
        <dbReference type="SAM" id="SignalP"/>
    </source>
</evidence>
<protein>
    <submittedName>
        <fullName evidence="3">Uncharacterized protein</fullName>
    </submittedName>
</protein>
<dbReference type="EMBL" id="CAHIKZ030005169">
    <property type="protein sequence ID" value="CAE1320359.1"/>
    <property type="molecule type" value="Genomic_DNA"/>
</dbReference>
<accession>A0A812ECN4</accession>
<reference evidence="3" key="1">
    <citation type="submission" date="2021-01" db="EMBL/GenBank/DDBJ databases">
        <authorList>
            <person name="Li R."/>
            <person name="Bekaert M."/>
        </authorList>
    </citation>
    <scope>NUCLEOTIDE SEQUENCE</scope>
    <source>
        <strain evidence="3">Farmed</strain>
    </source>
</reference>
<feature type="compositionally biased region" description="Basic residues" evidence="1">
    <location>
        <begin position="88"/>
        <end position="106"/>
    </location>
</feature>